<dbReference type="EMBL" id="BAJS01000009">
    <property type="protein sequence ID" value="GAK36731.1"/>
    <property type="molecule type" value="Genomic_DNA"/>
</dbReference>
<organism evidence="1 2">
    <name type="scientific">Bacteroides graminisolvens DSM 19988 = JCM 15093</name>
    <dbReference type="NCBI Taxonomy" id="1121097"/>
    <lineage>
        <taxon>Bacteria</taxon>
        <taxon>Pseudomonadati</taxon>
        <taxon>Bacteroidota</taxon>
        <taxon>Bacteroidia</taxon>
        <taxon>Bacteroidales</taxon>
        <taxon>Bacteroidaceae</taxon>
        <taxon>Bacteroides</taxon>
    </lineage>
</organism>
<sequence length="64" mass="7070">MEINLKQFGNVPVNADVITSLLKGYNAPLQKLMNMERQGDLIRIKRGIYVVAPKISGKKLSSGL</sequence>
<dbReference type="AlphaFoldDB" id="A0A069D389"/>
<proteinExistence type="predicted"/>
<name>A0A069D389_9BACE</name>
<evidence type="ECO:0000313" key="1">
    <source>
        <dbReference type="EMBL" id="GAK36731.1"/>
    </source>
</evidence>
<evidence type="ECO:0008006" key="3">
    <source>
        <dbReference type="Google" id="ProtNLM"/>
    </source>
</evidence>
<gene>
    <name evidence="1" type="ORF">JCM15093_1918</name>
</gene>
<protein>
    <recommendedName>
        <fullName evidence="3">AbiEi antitoxin C-terminal domain-containing protein</fullName>
    </recommendedName>
</protein>
<reference evidence="1 2" key="1">
    <citation type="journal article" date="2015" name="Microbes Environ.">
        <title>Distribution and evolution of nitrogen fixation genes in the phylum bacteroidetes.</title>
        <authorList>
            <person name="Inoue J."/>
            <person name="Oshima K."/>
            <person name="Suda W."/>
            <person name="Sakamoto M."/>
            <person name="Iino T."/>
            <person name="Noda S."/>
            <person name="Hongoh Y."/>
            <person name="Hattori M."/>
            <person name="Ohkuma M."/>
        </authorList>
    </citation>
    <scope>NUCLEOTIDE SEQUENCE [LARGE SCALE GENOMIC DNA]</scope>
    <source>
        <strain evidence="1 2">JCM 15093</strain>
    </source>
</reference>
<evidence type="ECO:0000313" key="2">
    <source>
        <dbReference type="Proteomes" id="UP000027601"/>
    </source>
</evidence>
<accession>A0A069D389</accession>
<comment type="caution">
    <text evidence="1">The sequence shown here is derived from an EMBL/GenBank/DDBJ whole genome shotgun (WGS) entry which is preliminary data.</text>
</comment>
<dbReference type="Proteomes" id="UP000027601">
    <property type="component" value="Unassembled WGS sequence"/>
</dbReference>
<keyword evidence="2" id="KW-1185">Reference proteome</keyword>